<name>A0A1W6JIY3_9CAUD</name>
<evidence type="ECO:0000313" key="2">
    <source>
        <dbReference type="Proteomes" id="UP000221405"/>
    </source>
</evidence>
<evidence type="ECO:0000313" key="1">
    <source>
        <dbReference type="EMBL" id="ARM66155.1"/>
    </source>
</evidence>
<accession>A0A1W6JIY3</accession>
<reference evidence="1 2" key="1">
    <citation type="journal article" date="2017" name="Viruses">
        <title>Phage Biodiversity in Artisanal Cheese Wheys Reflects the Complexity of the Fermentation Process.</title>
        <authorList>
            <person name="Mahony J."/>
            <person name="Moscarelli A."/>
            <person name="Kelleher P."/>
            <person name="Lugli G.A."/>
            <person name="Ventura M."/>
            <person name="Settanni L."/>
            <person name="van Sinderen D."/>
        </authorList>
    </citation>
    <scope>NUCLEOTIDE SEQUENCE [LARGE SCALE GENOMIC DNA]</scope>
</reference>
<dbReference type="Proteomes" id="UP000221405">
    <property type="component" value="Segment"/>
</dbReference>
<organism evidence="1 2">
    <name type="scientific">Lactococcus phage AM1</name>
    <dbReference type="NCBI Taxonomy" id="1965467"/>
    <lineage>
        <taxon>Viruses</taxon>
        <taxon>Duplodnaviria</taxon>
        <taxon>Heunggongvirae</taxon>
        <taxon>Uroviricota</taxon>
        <taxon>Caudoviricetes</taxon>
        <taxon>Audreyjarvisvirus</taxon>
        <taxon>Audreyjarvisvirus AM1</taxon>
    </lineage>
</organism>
<dbReference type="EMBL" id="KY554768">
    <property type="protein sequence ID" value="ARM66155.1"/>
    <property type="molecule type" value="Genomic_DNA"/>
</dbReference>
<keyword evidence="2" id="KW-1185">Reference proteome</keyword>
<protein>
    <submittedName>
        <fullName evidence="1">Uncharacterized protein</fullName>
    </submittedName>
</protein>
<proteinExistence type="predicted"/>
<gene>
    <name evidence="1" type="ORF">AM1_028</name>
</gene>
<sequence>MVKVLSKRDFLSSLKEIVKVSENKNYSDKLKEKMFENFVEEYAPEEREMFEIQDMNTGEYIVKVEEGQEFPFASVSEREFINMEDEDKYFSGHELQFINNGAYKTTSVGKW</sequence>